<name>A0A7W8JWM1_9DEIO</name>
<evidence type="ECO:0000313" key="2">
    <source>
        <dbReference type="Proteomes" id="UP000552709"/>
    </source>
</evidence>
<keyword evidence="2" id="KW-1185">Reference proteome</keyword>
<dbReference type="Proteomes" id="UP000552709">
    <property type="component" value="Unassembled WGS sequence"/>
</dbReference>
<evidence type="ECO:0000313" key="1">
    <source>
        <dbReference type="EMBL" id="MBB5364489.1"/>
    </source>
</evidence>
<gene>
    <name evidence="1" type="ORF">HNQ08_003601</name>
</gene>
<reference evidence="1 2" key="1">
    <citation type="submission" date="2020-08" db="EMBL/GenBank/DDBJ databases">
        <title>Genomic Encyclopedia of Type Strains, Phase IV (KMG-IV): sequencing the most valuable type-strain genomes for metagenomic binning, comparative biology and taxonomic classification.</title>
        <authorList>
            <person name="Goeker M."/>
        </authorList>
    </citation>
    <scope>NUCLEOTIDE SEQUENCE [LARGE SCALE GENOMIC DNA]</scope>
    <source>
        <strain evidence="1 2">DSM 27939</strain>
    </source>
</reference>
<comment type="caution">
    <text evidence="1">The sequence shown here is derived from an EMBL/GenBank/DDBJ whole genome shotgun (WGS) entry which is preliminary data.</text>
</comment>
<dbReference type="EMBL" id="JACHFL010000010">
    <property type="protein sequence ID" value="MBB5364489.1"/>
    <property type="molecule type" value="Genomic_DNA"/>
</dbReference>
<protein>
    <submittedName>
        <fullName evidence="1">Uncharacterized protein</fullName>
    </submittedName>
</protein>
<dbReference type="AlphaFoldDB" id="A0A7W8JWM1"/>
<proteinExistence type="predicted"/>
<sequence length="146" mass="16275">MRLTLLAAFCTARTAELTDASVTHLVDIVHHINVKVERRVEPNFVVKFRRVHNKDRILERLLEAALGNPDGTVREVLFPVVDEQILWDLLREYKEKGASASRFTPSCAAPTAGGLSFTQPPVRLEESRPSQARAVCAQLMIHSSSS</sequence>
<accession>A0A7W8JWM1</accession>
<dbReference type="RefSeq" id="WP_184134919.1">
    <property type="nucleotide sequence ID" value="NZ_JACHFL010000010.1"/>
</dbReference>
<organism evidence="1 2">
    <name type="scientific">Deinococcus humi</name>
    <dbReference type="NCBI Taxonomy" id="662880"/>
    <lineage>
        <taxon>Bacteria</taxon>
        <taxon>Thermotogati</taxon>
        <taxon>Deinococcota</taxon>
        <taxon>Deinococci</taxon>
        <taxon>Deinococcales</taxon>
        <taxon>Deinococcaceae</taxon>
        <taxon>Deinococcus</taxon>
    </lineage>
</organism>